<evidence type="ECO:0000313" key="1">
    <source>
        <dbReference type="EMBL" id="CQI88901.1"/>
    </source>
</evidence>
<dbReference type="RefSeq" id="WP_050534754.1">
    <property type="nucleotide sequence ID" value="NZ_CTKE01000005.1"/>
</dbReference>
<dbReference type="AlphaFoldDB" id="A0A0U1HQP7"/>
<gene>
    <name evidence="1" type="ORF">ERS008555_01252</name>
</gene>
<name>A0A0U1HQP7_YERRO</name>
<dbReference type="EMBL" id="CTKE01000005">
    <property type="protein sequence ID" value="CQI88901.1"/>
    <property type="molecule type" value="Genomic_DNA"/>
</dbReference>
<protein>
    <submittedName>
        <fullName evidence="1">Uncharacterized protein</fullName>
    </submittedName>
</protein>
<accession>A0A0U1HQP7</accession>
<proteinExistence type="predicted"/>
<organism evidence="1 2">
    <name type="scientific">Yersinia rohdei</name>
    <dbReference type="NCBI Taxonomy" id="29485"/>
    <lineage>
        <taxon>Bacteria</taxon>
        <taxon>Pseudomonadati</taxon>
        <taxon>Pseudomonadota</taxon>
        <taxon>Gammaproteobacteria</taxon>
        <taxon>Enterobacterales</taxon>
        <taxon>Yersiniaceae</taxon>
        <taxon>Yersinia</taxon>
    </lineage>
</organism>
<dbReference type="Proteomes" id="UP000042054">
    <property type="component" value="Unassembled WGS sequence"/>
</dbReference>
<reference evidence="1 2" key="1">
    <citation type="submission" date="2015-03" db="EMBL/GenBank/DDBJ databases">
        <authorList>
            <person name="Murphy D."/>
        </authorList>
    </citation>
    <scope>NUCLEOTIDE SEQUENCE [LARGE SCALE GENOMIC DNA]</scope>
    <source>
        <strain evidence="1 2">68/02</strain>
    </source>
</reference>
<sequence length="135" mass="14782">MSRKQITYIVEDEGRDKGKEFIITEMSAWDAEELSEEIYRAMGHGEFNSLPADVVSMGVAGLATVGVSVLAAAPASVSRPISDRILSTVEIVITNEGKDITRSIKPIDFEEISTIRTLKDKVFELNFGFLSLAAK</sequence>
<evidence type="ECO:0000313" key="2">
    <source>
        <dbReference type="Proteomes" id="UP000042054"/>
    </source>
</evidence>
<dbReference type="OrthoDB" id="7281890at2"/>